<keyword evidence="1" id="KW-1133">Transmembrane helix</keyword>
<keyword evidence="3" id="KW-1185">Reference proteome</keyword>
<sequence>MFAHPSNLTQVFLSPYSNGHMKFAASVRDSNRRNMLHPAACVRACVHFDDLDDLGMDVILLVSAYAAYSWLHIYISRCRHPVALIDATAADPPA</sequence>
<dbReference type="KEGG" id="psco:LY89DRAFT_496159"/>
<feature type="transmembrane region" description="Helical" evidence="1">
    <location>
        <begin position="58"/>
        <end position="75"/>
    </location>
</feature>
<gene>
    <name evidence="2" type="ORF">LY89DRAFT_496159</name>
</gene>
<dbReference type="Proteomes" id="UP000070700">
    <property type="component" value="Unassembled WGS sequence"/>
</dbReference>
<dbReference type="EMBL" id="KQ947411">
    <property type="protein sequence ID" value="KUJ19601.1"/>
    <property type="molecule type" value="Genomic_DNA"/>
</dbReference>
<proteinExistence type="predicted"/>
<evidence type="ECO:0000313" key="3">
    <source>
        <dbReference type="Proteomes" id="UP000070700"/>
    </source>
</evidence>
<reference evidence="2 3" key="1">
    <citation type="submission" date="2015-10" db="EMBL/GenBank/DDBJ databases">
        <title>Full genome of DAOMC 229536 Phialocephala scopiformis, a fungal endophyte of spruce producing the potent anti-insectan compound rugulosin.</title>
        <authorList>
            <consortium name="DOE Joint Genome Institute"/>
            <person name="Walker A.K."/>
            <person name="Frasz S.L."/>
            <person name="Seifert K.A."/>
            <person name="Miller J.D."/>
            <person name="Mondo S.J."/>
            <person name="Labutti K."/>
            <person name="Lipzen A."/>
            <person name="Dockter R."/>
            <person name="Kennedy M."/>
            <person name="Grigoriev I.V."/>
            <person name="Spatafora J.W."/>
        </authorList>
    </citation>
    <scope>NUCLEOTIDE SEQUENCE [LARGE SCALE GENOMIC DNA]</scope>
    <source>
        <strain evidence="2 3">CBS 120377</strain>
    </source>
</reference>
<organism evidence="2 3">
    <name type="scientific">Mollisia scopiformis</name>
    <name type="common">Conifer needle endophyte fungus</name>
    <name type="synonym">Phialocephala scopiformis</name>
    <dbReference type="NCBI Taxonomy" id="149040"/>
    <lineage>
        <taxon>Eukaryota</taxon>
        <taxon>Fungi</taxon>
        <taxon>Dikarya</taxon>
        <taxon>Ascomycota</taxon>
        <taxon>Pezizomycotina</taxon>
        <taxon>Leotiomycetes</taxon>
        <taxon>Helotiales</taxon>
        <taxon>Mollisiaceae</taxon>
        <taxon>Mollisia</taxon>
    </lineage>
</organism>
<keyword evidence="1" id="KW-0472">Membrane</keyword>
<dbReference type="InParanoid" id="A0A194XHJ0"/>
<evidence type="ECO:0000313" key="2">
    <source>
        <dbReference type="EMBL" id="KUJ19601.1"/>
    </source>
</evidence>
<accession>A0A194XHJ0</accession>
<keyword evidence="1" id="KW-0812">Transmembrane</keyword>
<protein>
    <submittedName>
        <fullName evidence="2">Uncharacterized protein</fullName>
    </submittedName>
</protein>
<name>A0A194XHJ0_MOLSC</name>
<dbReference type="RefSeq" id="XP_018073956.1">
    <property type="nucleotide sequence ID" value="XM_018207928.1"/>
</dbReference>
<evidence type="ECO:0000256" key="1">
    <source>
        <dbReference type="SAM" id="Phobius"/>
    </source>
</evidence>
<dbReference type="AlphaFoldDB" id="A0A194XHJ0"/>
<dbReference type="GeneID" id="28817654"/>